<keyword evidence="2" id="KW-0812">Transmembrane</keyword>
<evidence type="ECO:0000313" key="4">
    <source>
        <dbReference type="EMBL" id="RFM26538.1"/>
    </source>
</evidence>
<proteinExistence type="predicted"/>
<dbReference type="OrthoDB" id="671870at2"/>
<dbReference type="AlphaFoldDB" id="A0A3E1NFH5"/>
<reference evidence="4 5" key="1">
    <citation type="submission" date="2018-08" db="EMBL/GenBank/DDBJ databases">
        <title>Chitinophagaceae sp. K23C18032701, a novel bacterium isolated from forest soil.</title>
        <authorList>
            <person name="Wang C."/>
        </authorList>
    </citation>
    <scope>NUCLEOTIDE SEQUENCE [LARGE SCALE GENOMIC DNA]</scope>
    <source>
        <strain evidence="4 5">K23C18032701</strain>
    </source>
</reference>
<accession>A0A3E1NFH5</accession>
<feature type="region of interest" description="Disordered" evidence="1">
    <location>
        <begin position="74"/>
        <end position="101"/>
    </location>
</feature>
<keyword evidence="2" id="KW-1133">Transmembrane helix</keyword>
<dbReference type="RefSeq" id="WP_116849092.1">
    <property type="nucleotide sequence ID" value="NZ_QTJU01000009.1"/>
</dbReference>
<organism evidence="4 5">
    <name type="scientific">Deminuibacter soli</name>
    <dbReference type="NCBI Taxonomy" id="2291815"/>
    <lineage>
        <taxon>Bacteria</taxon>
        <taxon>Pseudomonadati</taxon>
        <taxon>Bacteroidota</taxon>
        <taxon>Chitinophagia</taxon>
        <taxon>Chitinophagales</taxon>
        <taxon>Chitinophagaceae</taxon>
        <taxon>Deminuibacter</taxon>
    </lineage>
</organism>
<dbReference type="Proteomes" id="UP000261284">
    <property type="component" value="Unassembled WGS sequence"/>
</dbReference>
<feature type="domain" description="Outer membrane protein beta-barrel" evidence="3">
    <location>
        <begin position="287"/>
        <end position="388"/>
    </location>
</feature>
<dbReference type="InterPro" id="IPR025665">
    <property type="entry name" value="Beta-barrel_OMP_2"/>
</dbReference>
<keyword evidence="5" id="KW-1185">Reference proteome</keyword>
<comment type="caution">
    <text evidence="4">The sequence shown here is derived from an EMBL/GenBank/DDBJ whole genome shotgun (WGS) entry which is preliminary data.</text>
</comment>
<evidence type="ECO:0000256" key="1">
    <source>
        <dbReference type="SAM" id="MobiDB-lite"/>
    </source>
</evidence>
<evidence type="ECO:0000259" key="3">
    <source>
        <dbReference type="Pfam" id="PF13568"/>
    </source>
</evidence>
<gene>
    <name evidence="4" type="ORF">DXN05_20180</name>
</gene>
<dbReference type="Pfam" id="PF13568">
    <property type="entry name" value="OMP_b-brl_2"/>
    <property type="match status" value="1"/>
</dbReference>
<evidence type="ECO:0000313" key="5">
    <source>
        <dbReference type="Proteomes" id="UP000261284"/>
    </source>
</evidence>
<sequence>MPDNQLEKQIQDLMSGFELQPGAGAWTNIQQAITQPRRKRRVFAWWWLSGLLLLGTGWAWFYYEQHKAGPAAAATQTTATQNNTGLPQVPEPASKSAADEPNANIGTTQDATTAGVPANKEVLAETAPGNGVQATAGDAAVMRGQHNNNNPHAAVVANAAGIGNNVVLTPAAAYIDSTVQDPAMYGSVLRNMAGLLHPETLLPGLEANQLNPFQPLQVPGEPHIQVKQPHKHGWQLMPTAGAGVSAVALVTRTANNQNSGLSFSVPPYSDYLNLTPSNGNSSAVIPGATANTSGFSWQAGVLLDRTFSDKWSVESGLLYQYSSFNAVFNYRVPSGQLYQSLQQHSKYHIHAIDVPLLLHWKALSVLGFSGGLMNGFVITANGRSTSTVATTTAFTTKTASIKSLMHTYQPAFYFSPDVPLRTGHLQWRIAPYLQYGIGSAFKITGNQGQRLWQTGVNVVLTGW</sequence>
<name>A0A3E1NFH5_9BACT</name>
<feature type="transmembrane region" description="Helical" evidence="2">
    <location>
        <begin position="43"/>
        <end position="63"/>
    </location>
</feature>
<evidence type="ECO:0000256" key="2">
    <source>
        <dbReference type="SAM" id="Phobius"/>
    </source>
</evidence>
<keyword evidence="2" id="KW-0472">Membrane</keyword>
<dbReference type="EMBL" id="QTJU01000009">
    <property type="protein sequence ID" value="RFM26538.1"/>
    <property type="molecule type" value="Genomic_DNA"/>
</dbReference>
<feature type="compositionally biased region" description="Low complexity" evidence="1">
    <location>
        <begin position="74"/>
        <end position="84"/>
    </location>
</feature>
<protein>
    <submittedName>
        <fullName evidence="4">PorT family protein</fullName>
    </submittedName>
</protein>